<feature type="non-terminal residue" evidence="1">
    <location>
        <position position="269"/>
    </location>
</feature>
<dbReference type="Proteomes" id="UP000290657">
    <property type="component" value="Unassembled WGS sequence"/>
</dbReference>
<comment type="caution">
    <text evidence="1">The sequence shown here is derived from an EMBL/GenBank/DDBJ whole genome shotgun (WGS) entry which is preliminary data.</text>
</comment>
<name>A0A4V1LP05_9BACT</name>
<sequence>MKYYSLSKELDFKKFNSLVLSGFSYRTETERLGLNQLMINVCWFKLTDNEHFLIISMDLLYIPKRIASQIYDFLFKEFNLSKNKIFFNASHTHSAPGVEEKFDKNINNEIVEYIVNEIKTLFCNVQFIECDIQLITLQTSQLHWISRRKIGRNIRKLFVTKETIMLPNANKAIDDKIRLILIYDTANTIKEMIINFSCHPVFNVNNEISSDFIGVITNNIEKELNIKCTYLQGFSGDIRPNITVKSYKNLTFIDKLKLFFNKEIFKKSD</sequence>
<evidence type="ECO:0008006" key="3">
    <source>
        <dbReference type="Google" id="ProtNLM"/>
    </source>
</evidence>
<keyword evidence="2" id="KW-1185">Reference proteome</keyword>
<dbReference type="RefSeq" id="WP_164969126.1">
    <property type="nucleotide sequence ID" value="NZ_PDKN01000003.1"/>
</dbReference>
<gene>
    <name evidence="1" type="ORF">CRV04_04835</name>
</gene>
<protein>
    <recommendedName>
        <fullName evidence="3">Neutral/alkaline non-lysosomal ceramidase N-terminal domain-containing protein</fullName>
    </recommendedName>
</protein>
<organism evidence="1 2">
    <name type="scientific">Candidatus Marinarcus aquaticus</name>
    <dbReference type="NCBI Taxonomy" id="2044504"/>
    <lineage>
        <taxon>Bacteria</taxon>
        <taxon>Pseudomonadati</taxon>
        <taxon>Campylobacterota</taxon>
        <taxon>Epsilonproteobacteria</taxon>
        <taxon>Campylobacterales</taxon>
        <taxon>Arcobacteraceae</taxon>
        <taxon>Candidatus Marinarcus</taxon>
    </lineage>
</organism>
<accession>A0A4V1LP05</accession>
<dbReference type="EMBL" id="PDKN01000003">
    <property type="protein sequence ID" value="RXJ57840.1"/>
    <property type="molecule type" value="Genomic_DNA"/>
</dbReference>
<reference evidence="1 2" key="1">
    <citation type="submission" date="2017-10" db="EMBL/GenBank/DDBJ databases">
        <title>Genomics of the genus Arcobacter.</title>
        <authorList>
            <person name="Perez-Cataluna A."/>
            <person name="Figueras M.J."/>
        </authorList>
    </citation>
    <scope>NUCLEOTIDE SEQUENCE [LARGE SCALE GENOMIC DNA]</scope>
    <source>
        <strain evidence="1 2">CECT 8987</strain>
    </source>
</reference>
<dbReference type="AlphaFoldDB" id="A0A4V1LP05"/>
<evidence type="ECO:0000313" key="2">
    <source>
        <dbReference type="Proteomes" id="UP000290657"/>
    </source>
</evidence>
<evidence type="ECO:0000313" key="1">
    <source>
        <dbReference type="EMBL" id="RXJ57840.1"/>
    </source>
</evidence>
<proteinExistence type="predicted"/>